<reference evidence="1" key="3">
    <citation type="journal article" date="2017" name="Nature">
        <title>Genome sequence of the progenitor of the wheat D genome Aegilops tauschii.</title>
        <authorList>
            <person name="Luo M.C."/>
            <person name="Gu Y.Q."/>
            <person name="Puiu D."/>
            <person name="Wang H."/>
            <person name="Twardziok S.O."/>
            <person name="Deal K.R."/>
            <person name="Huo N."/>
            <person name="Zhu T."/>
            <person name="Wang L."/>
            <person name="Wang Y."/>
            <person name="McGuire P.E."/>
            <person name="Liu S."/>
            <person name="Long H."/>
            <person name="Ramasamy R.K."/>
            <person name="Rodriguez J.C."/>
            <person name="Van S.L."/>
            <person name="Yuan L."/>
            <person name="Wang Z."/>
            <person name="Xia Z."/>
            <person name="Xiao L."/>
            <person name="Anderson O.D."/>
            <person name="Ouyang S."/>
            <person name="Liang Y."/>
            <person name="Zimin A.V."/>
            <person name="Pertea G."/>
            <person name="Qi P."/>
            <person name="Bennetzen J.L."/>
            <person name="Dai X."/>
            <person name="Dawson M.W."/>
            <person name="Muller H.G."/>
            <person name="Kugler K."/>
            <person name="Rivarola-Duarte L."/>
            <person name="Spannagl M."/>
            <person name="Mayer K.F.X."/>
            <person name="Lu F.H."/>
            <person name="Bevan M.W."/>
            <person name="Leroy P."/>
            <person name="Li P."/>
            <person name="You F.M."/>
            <person name="Sun Q."/>
            <person name="Liu Z."/>
            <person name="Lyons E."/>
            <person name="Wicker T."/>
            <person name="Salzberg S.L."/>
            <person name="Devos K.M."/>
            <person name="Dvorak J."/>
        </authorList>
    </citation>
    <scope>NUCLEOTIDE SEQUENCE [LARGE SCALE GENOMIC DNA]</scope>
    <source>
        <strain evidence="1">cv. AL8/78</strain>
    </source>
</reference>
<keyword evidence="2" id="KW-1185">Reference proteome</keyword>
<protein>
    <submittedName>
        <fullName evidence="1">Uncharacterized protein</fullName>
    </submittedName>
</protein>
<dbReference type="EnsemblPlants" id="AET2Gv20341600.4">
    <property type="protein sequence ID" value="AET2Gv20341600.4"/>
    <property type="gene ID" value="AET2Gv20341600"/>
</dbReference>
<proteinExistence type="predicted"/>
<organism evidence="1 2">
    <name type="scientific">Aegilops tauschii subsp. strangulata</name>
    <name type="common">Goatgrass</name>
    <dbReference type="NCBI Taxonomy" id="200361"/>
    <lineage>
        <taxon>Eukaryota</taxon>
        <taxon>Viridiplantae</taxon>
        <taxon>Streptophyta</taxon>
        <taxon>Embryophyta</taxon>
        <taxon>Tracheophyta</taxon>
        <taxon>Spermatophyta</taxon>
        <taxon>Magnoliopsida</taxon>
        <taxon>Liliopsida</taxon>
        <taxon>Poales</taxon>
        <taxon>Poaceae</taxon>
        <taxon>BOP clade</taxon>
        <taxon>Pooideae</taxon>
        <taxon>Triticodae</taxon>
        <taxon>Triticeae</taxon>
        <taxon>Triticinae</taxon>
        <taxon>Aegilops</taxon>
    </lineage>
</organism>
<dbReference type="Gramene" id="AET2Gv20341600.4">
    <property type="protein sequence ID" value="AET2Gv20341600.4"/>
    <property type="gene ID" value="AET2Gv20341600"/>
</dbReference>
<sequence length="73" mass="8352">QSLLPQVNRTLRRGCCSWWRLDITSPSHASVVMAHVDVYRPFLCILVQISGLNKQYIHVSVFSSVAQLCCKYQ</sequence>
<reference evidence="2" key="1">
    <citation type="journal article" date="2014" name="Science">
        <title>Ancient hybridizations among the ancestral genomes of bread wheat.</title>
        <authorList>
            <consortium name="International Wheat Genome Sequencing Consortium,"/>
            <person name="Marcussen T."/>
            <person name="Sandve S.R."/>
            <person name="Heier L."/>
            <person name="Spannagl M."/>
            <person name="Pfeifer M."/>
            <person name="Jakobsen K.S."/>
            <person name="Wulff B.B."/>
            <person name="Steuernagel B."/>
            <person name="Mayer K.F."/>
            <person name="Olsen O.A."/>
        </authorList>
    </citation>
    <scope>NUCLEOTIDE SEQUENCE [LARGE SCALE GENOMIC DNA]</scope>
    <source>
        <strain evidence="2">cv. AL8/78</strain>
    </source>
</reference>
<evidence type="ECO:0000313" key="2">
    <source>
        <dbReference type="Proteomes" id="UP000015105"/>
    </source>
</evidence>
<reference evidence="2" key="2">
    <citation type="journal article" date="2017" name="Nat. Plants">
        <title>The Aegilops tauschii genome reveals multiple impacts of transposons.</title>
        <authorList>
            <person name="Zhao G."/>
            <person name="Zou C."/>
            <person name="Li K."/>
            <person name="Wang K."/>
            <person name="Li T."/>
            <person name="Gao L."/>
            <person name="Zhang X."/>
            <person name="Wang H."/>
            <person name="Yang Z."/>
            <person name="Liu X."/>
            <person name="Jiang W."/>
            <person name="Mao L."/>
            <person name="Kong X."/>
            <person name="Jiao Y."/>
            <person name="Jia J."/>
        </authorList>
    </citation>
    <scope>NUCLEOTIDE SEQUENCE [LARGE SCALE GENOMIC DNA]</scope>
    <source>
        <strain evidence="2">cv. AL8/78</strain>
    </source>
</reference>
<dbReference type="Proteomes" id="UP000015105">
    <property type="component" value="Chromosome 2D"/>
</dbReference>
<reference evidence="1" key="4">
    <citation type="submission" date="2019-03" db="UniProtKB">
        <authorList>
            <consortium name="EnsemblPlants"/>
        </authorList>
    </citation>
    <scope>IDENTIFICATION</scope>
</reference>
<name>A0A453B2D4_AEGTS</name>
<reference evidence="1" key="5">
    <citation type="journal article" date="2021" name="G3 (Bethesda)">
        <title>Aegilops tauschii genome assembly Aet v5.0 features greater sequence contiguity and improved annotation.</title>
        <authorList>
            <person name="Wang L."/>
            <person name="Zhu T."/>
            <person name="Rodriguez J.C."/>
            <person name="Deal K.R."/>
            <person name="Dubcovsky J."/>
            <person name="McGuire P.E."/>
            <person name="Lux T."/>
            <person name="Spannagl M."/>
            <person name="Mayer K.F.X."/>
            <person name="Baldrich P."/>
            <person name="Meyers B.C."/>
            <person name="Huo N."/>
            <person name="Gu Y.Q."/>
            <person name="Zhou H."/>
            <person name="Devos K.M."/>
            <person name="Bennetzen J.L."/>
            <person name="Unver T."/>
            <person name="Budak H."/>
            <person name="Gulick P.J."/>
            <person name="Galiba G."/>
            <person name="Kalapos B."/>
            <person name="Nelson D.R."/>
            <person name="Li P."/>
            <person name="You F.M."/>
            <person name="Luo M.C."/>
            <person name="Dvorak J."/>
        </authorList>
    </citation>
    <scope>NUCLEOTIDE SEQUENCE [LARGE SCALE GENOMIC DNA]</scope>
    <source>
        <strain evidence="1">cv. AL8/78</strain>
    </source>
</reference>
<dbReference type="AlphaFoldDB" id="A0A453B2D4"/>
<evidence type="ECO:0000313" key="1">
    <source>
        <dbReference type="EnsemblPlants" id="AET2Gv20341600.4"/>
    </source>
</evidence>
<accession>A0A453B2D4</accession>